<sequence>MKWLLNQLELWKRSGETDKGRRSIYLNPTSPTPFIFIFNSDVLSHFATFLPATSLSLLQFCCAKYLTRSFLESGSEQMWSALLTRDFLNYSKINKPLPSNMLSSMATTQKVLENANRPMPMCVSNPSLRSFDDDDDDMTRSESVFDGCFTSSYELYIFNYTRSLEQTYYQLSSIRPLHYRLSSFIRSPISNKGEELIGCIFDLIRIDNPDIARAVSIRRQVAMKTVVVRSGRQFMEFRRKEQNARPMSFLPLDMAFDSIAPGPEDLPLKIGVHDGFRGYAIDLIDLRPEHQYLRMSVCWALFKDLAIFTDLDSAKRAAKQCGQEKLFYATVKEAKALPSPPILIQSKGFLPRTGDYNHQLLLERAKIRLGRGLTMLSKNERKRQLDFANQKLKSPA</sequence>
<dbReference type="AlphaFoldDB" id="A0A9W7EDC2"/>
<dbReference type="Pfam" id="PF06470">
    <property type="entry name" value="SMC_hinge"/>
    <property type="match status" value="1"/>
</dbReference>
<comment type="caution">
    <text evidence="2">The sequence shown here is derived from an EMBL/GenBank/DDBJ whole genome shotgun (WGS) entry which is preliminary data.</text>
</comment>
<organism evidence="2 3">
    <name type="scientific">Triparma strigata</name>
    <dbReference type="NCBI Taxonomy" id="1606541"/>
    <lineage>
        <taxon>Eukaryota</taxon>
        <taxon>Sar</taxon>
        <taxon>Stramenopiles</taxon>
        <taxon>Ochrophyta</taxon>
        <taxon>Bolidophyceae</taxon>
        <taxon>Parmales</taxon>
        <taxon>Triparmaceae</taxon>
        <taxon>Triparma</taxon>
    </lineage>
</organism>
<protein>
    <recommendedName>
        <fullName evidence="1">SMC hinge domain-containing protein</fullName>
    </recommendedName>
</protein>
<dbReference type="GO" id="GO:0005524">
    <property type="term" value="F:ATP binding"/>
    <property type="evidence" value="ECO:0007669"/>
    <property type="project" value="InterPro"/>
</dbReference>
<dbReference type="InterPro" id="IPR010935">
    <property type="entry name" value="SMC_hinge"/>
</dbReference>
<gene>
    <name evidence="2" type="ORF">TrST_g780</name>
</gene>
<dbReference type="OrthoDB" id="190422at2759"/>
<dbReference type="InterPro" id="IPR038892">
    <property type="entry name" value="SMCHD1"/>
</dbReference>
<accession>A0A9W7EDC2</accession>
<dbReference type="EMBL" id="BRXY01000154">
    <property type="protein sequence ID" value="GMH72193.1"/>
    <property type="molecule type" value="Genomic_DNA"/>
</dbReference>
<evidence type="ECO:0000313" key="2">
    <source>
        <dbReference type="EMBL" id="GMH72193.1"/>
    </source>
</evidence>
<reference evidence="3" key="1">
    <citation type="journal article" date="2023" name="Commun. Biol.">
        <title>Genome analysis of Parmales, the sister group of diatoms, reveals the evolutionary specialization of diatoms from phago-mixotrophs to photoautotrophs.</title>
        <authorList>
            <person name="Ban H."/>
            <person name="Sato S."/>
            <person name="Yoshikawa S."/>
            <person name="Yamada K."/>
            <person name="Nakamura Y."/>
            <person name="Ichinomiya M."/>
            <person name="Sato N."/>
            <person name="Blanc-Mathieu R."/>
            <person name="Endo H."/>
            <person name="Kuwata A."/>
            <person name="Ogata H."/>
        </authorList>
    </citation>
    <scope>NUCLEOTIDE SEQUENCE [LARGE SCALE GENOMIC DNA]</scope>
    <source>
        <strain evidence="3">NIES 3701</strain>
    </source>
</reference>
<dbReference type="GO" id="GO:0051276">
    <property type="term" value="P:chromosome organization"/>
    <property type="evidence" value="ECO:0007669"/>
    <property type="project" value="InterPro"/>
</dbReference>
<dbReference type="SUPFAM" id="SSF75553">
    <property type="entry name" value="Smc hinge domain"/>
    <property type="match status" value="1"/>
</dbReference>
<evidence type="ECO:0000313" key="3">
    <source>
        <dbReference type="Proteomes" id="UP001165085"/>
    </source>
</evidence>
<dbReference type="Proteomes" id="UP001165085">
    <property type="component" value="Unassembled WGS sequence"/>
</dbReference>
<name>A0A9W7EDC2_9STRA</name>
<dbReference type="GO" id="GO:0006302">
    <property type="term" value="P:double-strand break repair"/>
    <property type="evidence" value="ECO:0007669"/>
    <property type="project" value="InterPro"/>
</dbReference>
<keyword evidence="3" id="KW-1185">Reference proteome</keyword>
<dbReference type="InterPro" id="IPR036277">
    <property type="entry name" value="SMC_hinge_sf"/>
</dbReference>
<proteinExistence type="predicted"/>
<evidence type="ECO:0000259" key="1">
    <source>
        <dbReference type="Pfam" id="PF06470"/>
    </source>
</evidence>
<dbReference type="PANTHER" id="PTHR22640">
    <property type="entry name" value="STRUCTURAL MAINTENANCE OF CHROMOSOMES FLEXIBLE HINGE DOMAIN-CONTAINING PROTEIN 1"/>
    <property type="match status" value="1"/>
</dbReference>
<dbReference type="PANTHER" id="PTHR22640:SF2">
    <property type="entry name" value="STRUCTURAL MAINTENANCE OF CHROMOSOMES FLEXIBLE HINGE DOMAIN-CONTAINING PROTEIN 1"/>
    <property type="match status" value="1"/>
</dbReference>
<feature type="domain" description="SMC hinge" evidence="1">
    <location>
        <begin position="196"/>
        <end position="317"/>
    </location>
</feature>
<dbReference type="GO" id="GO:0005694">
    <property type="term" value="C:chromosome"/>
    <property type="evidence" value="ECO:0007669"/>
    <property type="project" value="InterPro"/>
</dbReference>